<evidence type="ECO:0000256" key="2">
    <source>
        <dbReference type="ARBA" id="ARBA00022692"/>
    </source>
</evidence>
<feature type="transmembrane region" description="Helical" evidence="5">
    <location>
        <begin position="334"/>
        <end position="358"/>
    </location>
</feature>
<gene>
    <name evidence="7" type="ORF">FE257_002824</name>
</gene>
<protein>
    <recommendedName>
        <fullName evidence="6">Major facilitator superfamily (MFS) profile domain-containing protein</fullName>
    </recommendedName>
</protein>
<feature type="transmembrane region" description="Helical" evidence="5">
    <location>
        <begin position="109"/>
        <end position="133"/>
    </location>
</feature>
<feature type="transmembrane region" description="Helical" evidence="5">
    <location>
        <begin position="479"/>
        <end position="497"/>
    </location>
</feature>
<feature type="transmembrane region" description="Helical" evidence="5">
    <location>
        <begin position="175"/>
        <end position="194"/>
    </location>
</feature>
<feature type="transmembrane region" description="Helical" evidence="5">
    <location>
        <begin position="145"/>
        <end position="168"/>
    </location>
</feature>
<name>A0AAD4CDC3_ASPNN</name>
<dbReference type="AlphaFoldDB" id="A0AAD4CDC3"/>
<dbReference type="PANTHER" id="PTHR23502">
    <property type="entry name" value="MAJOR FACILITATOR SUPERFAMILY"/>
    <property type="match status" value="1"/>
</dbReference>
<dbReference type="Gene3D" id="1.20.1250.20">
    <property type="entry name" value="MFS general substrate transporter like domains"/>
    <property type="match status" value="1"/>
</dbReference>
<feature type="transmembrane region" description="Helical" evidence="5">
    <location>
        <begin position="234"/>
        <end position="257"/>
    </location>
</feature>
<keyword evidence="3 5" id="KW-1133">Transmembrane helix</keyword>
<dbReference type="InterPro" id="IPR036259">
    <property type="entry name" value="MFS_trans_sf"/>
</dbReference>
<dbReference type="CDD" id="cd17323">
    <property type="entry name" value="MFS_Tpo1_MDR_like"/>
    <property type="match status" value="1"/>
</dbReference>
<sequence>MDDGCLEFKRRQALCHADNKTVSKPAEQILLFTEHDPDVIAVITIWYTVIEHSVLRLHRALKSLALQYSGALDLNFIVPLGISIMESTIDFNGLDDPMNPLNWPLGKRVYIFTLLGVSTIVVAIGSSIFSAAIPDIMHQFDVGRTVSMLAISLYVLGFASGPLLWAPISEWKGRYAPLVVSMLGFTVFCTVTGVSSRIHTLLILRYLTGFFGAGPLTLAGAAAADLFAPAERGAAVVVFCLAVFIGALTAPLMGGFIVLNASLTWRWTAYMPGILGGCVLILLTITLPETYSPVILARHADRLRRENGGGRPSSNGVSILDLYRTHALVPLRMLALDPIVLAMCVFGSFVYGLLYLFLTAYHVVFQQVHGMDAGIGGLPYIGIVVGQLLGALAVCACQPSIRRRMKDNEGTMLPEWHLSIAIPGAAVFSIGLFWLGWSGYKSSVSWAVPAASGLFTGFGLLTMFLPSIAYLVEAYPSRAASAVAAHTFLRSAAGAIFPLVSTSMFDRLGVQWACTLLGFIALLLLPVPLACYVYEPRARLRKRRNHSRPEMVESESLSHCHR</sequence>
<reference evidence="7" key="2">
    <citation type="submission" date="2020-02" db="EMBL/GenBank/DDBJ databases">
        <authorList>
            <person name="Gilchrist C.L.M."/>
            <person name="Chooi Y.-H."/>
        </authorList>
    </citation>
    <scope>NUCLEOTIDE SEQUENCE</scope>
    <source>
        <strain evidence="7">MST-FP2251</strain>
    </source>
</reference>
<keyword evidence="2 5" id="KW-0812">Transmembrane</keyword>
<feature type="transmembrane region" description="Helical" evidence="5">
    <location>
        <begin position="418"/>
        <end position="440"/>
    </location>
</feature>
<feature type="transmembrane region" description="Helical" evidence="5">
    <location>
        <begin position="206"/>
        <end position="227"/>
    </location>
</feature>
<comment type="subcellular location">
    <subcellularLocation>
        <location evidence="1">Membrane</location>
        <topology evidence="1">Multi-pass membrane protein</topology>
    </subcellularLocation>
</comment>
<evidence type="ECO:0000256" key="1">
    <source>
        <dbReference type="ARBA" id="ARBA00004141"/>
    </source>
</evidence>
<dbReference type="PANTHER" id="PTHR23502:SF142">
    <property type="entry name" value="ORF"/>
    <property type="match status" value="1"/>
</dbReference>
<accession>A0AAD4CDC3</accession>
<feature type="transmembrane region" description="Helical" evidence="5">
    <location>
        <begin position="509"/>
        <end position="534"/>
    </location>
</feature>
<feature type="domain" description="Major facilitator superfamily (MFS) profile" evidence="6">
    <location>
        <begin position="111"/>
        <end position="539"/>
    </location>
</feature>
<evidence type="ECO:0000256" key="5">
    <source>
        <dbReference type="SAM" id="Phobius"/>
    </source>
</evidence>
<reference evidence="7" key="1">
    <citation type="journal article" date="2019" name="Beilstein J. Org. Chem.">
        <title>Nanangenines: drimane sesquiterpenoids as the dominant metabolite cohort of a novel Australian fungus, Aspergillus nanangensis.</title>
        <authorList>
            <person name="Lacey H.J."/>
            <person name="Gilchrist C.L.M."/>
            <person name="Crombie A."/>
            <person name="Kalaitzis J.A."/>
            <person name="Vuong D."/>
            <person name="Rutledge P.J."/>
            <person name="Turner P."/>
            <person name="Pitt J.I."/>
            <person name="Lacey E."/>
            <person name="Chooi Y.H."/>
            <person name="Piggott A.M."/>
        </authorList>
    </citation>
    <scope>NUCLEOTIDE SEQUENCE</scope>
    <source>
        <strain evidence="7">MST-FP2251</strain>
    </source>
</reference>
<evidence type="ECO:0000256" key="4">
    <source>
        <dbReference type="ARBA" id="ARBA00023136"/>
    </source>
</evidence>
<evidence type="ECO:0000256" key="3">
    <source>
        <dbReference type="ARBA" id="ARBA00022989"/>
    </source>
</evidence>
<comment type="caution">
    <text evidence="7">The sequence shown here is derived from an EMBL/GenBank/DDBJ whole genome shotgun (WGS) entry which is preliminary data.</text>
</comment>
<dbReference type="Pfam" id="PF07690">
    <property type="entry name" value="MFS_1"/>
    <property type="match status" value="1"/>
</dbReference>
<dbReference type="SUPFAM" id="SSF103473">
    <property type="entry name" value="MFS general substrate transporter"/>
    <property type="match status" value="1"/>
</dbReference>
<dbReference type="GO" id="GO:0022857">
    <property type="term" value="F:transmembrane transporter activity"/>
    <property type="evidence" value="ECO:0007669"/>
    <property type="project" value="InterPro"/>
</dbReference>
<organism evidence="7 8">
    <name type="scientific">Aspergillus nanangensis</name>
    <dbReference type="NCBI Taxonomy" id="2582783"/>
    <lineage>
        <taxon>Eukaryota</taxon>
        <taxon>Fungi</taxon>
        <taxon>Dikarya</taxon>
        <taxon>Ascomycota</taxon>
        <taxon>Pezizomycotina</taxon>
        <taxon>Eurotiomycetes</taxon>
        <taxon>Eurotiomycetidae</taxon>
        <taxon>Eurotiales</taxon>
        <taxon>Aspergillaceae</taxon>
        <taxon>Aspergillus</taxon>
        <taxon>Aspergillus subgen. Circumdati</taxon>
    </lineage>
</organism>
<feature type="transmembrane region" description="Helical" evidence="5">
    <location>
        <begin position="378"/>
        <end position="397"/>
    </location>
</feature>
<dbReference type="InterPro" id="IPR011701">
    <property type="entry name" value="MFS"/>
</dbReference>
<dbReference type="Proteomes" id="UP001194746">
    <property type="component" value="Unassembled WGS sequence"/>
</dbReference>
<dbReference type="EMBL" id="VCAU01000149">
    <property type="protein sequence ID" value="KAF9883758.1"/>
    <property type="molecule type" value="Genomic_DNA"/>
</dbReference>
<dbReference type="GO" id="GO:0005886">
    <property type="term" value="C:plasma membrane"/>
    <property type="evidence" value="ECO:0007669"/>
    <property type="project" value="TreeGrafter"/>
</dbReference>
<feature type="transmembrane region" description="Helical" evidence="5">
    <location>
        <begin position="269"/>
        <end position="288"/>
    </location>
</feature>
<dbReference type="PROSITE" id="PS50850">
    <property type="entry name" value="MFS"/>
    <property type="match status" value="1"/>
</dbReference>
<keyword evidence="4 5" id="KW-0472">Membrane</keyword>
<dbReference type="FunFam" id="1.20.1250.20:FF:000011">
    <property type="entry name" value="MFS multidrug transporter, putative"/>
    <property type="match status" value="1"/>
</dbReference>
<evidence type="ECO:0000313" key="7">
    <source>
        <dbReference type="EMBL" id="KAF9883758.1"/>
    </source>
</evidence>
<evidence type="ECO:0000313" key="8">
    <source>
        <dbReference type="Proteomes" id="UP001194746"/>
    </source>
</evidence>
<evidence type="ECO:0000259" key="6">
    <source>
        <dbReference type="PROSITE" id="PS50850"/>
    </source>
</evidence>
<proteinExistence type="predicted"/>
<keyword evidence="8" id="KW-1185">Reference proteome</keyword>
<feature type="transmembrane region" description="Helical" evidence="5">
    <location>
        <begin position="446"/>
        <end position="472"/>
    </location>
</feature>
<dbReference type="InterPro" id="IPR020846">
    <property type="entry name" value="MFS_dom"/>
</dbReference>